<keyword evidence="1" id="KW-0812">Transmembrane</keyword>
<organism evidence="2 3">
    <name type="scientific">Levilactobacillus brevis KB290</name>
    <dbReference type="NCBI Taxonomy" id="1001583"/>
    <lineage>
        <taxon>Bacteria</taxon>
        <taxon>Bacillati</taxon>
        <taxon>Bacillota</taxon>
        <taxon>Bacilli</taxon>
        <taxon>Lactobacillales</taxon>
        <taxon>Lactobacillaceae</taxon>
        <taxon>Levilactobacillus</taxon>
    </lineage>
</organism>
<accession>M5AD21</accession>
<feature type="transmembrane region" description="Helical" evidence="1">
    <location>
        <begin position="12"/>
        <end position="32"/>
    </location>
</feature>
<dbReference type="EMBL" id="AP012167">
    <property type="protein sequence ID" value="BAN06315.1"/>
    <property type="molecule type" value="Genomic_DNA"/>
</dbReference>
<keyword evidence="1" id="KW-1133">Transmembrane helix</keyword>
<evidence type="ECO:0000256" key="1">
    <source>
        <dbReference type="SAM" id="Phobius"/>
    </source>
</evidence>
<evidence type="ECO:0000313" key="3">
    <source>
        <dbReference type="Proteomes" id="UP000012042"/>
    </source>
</evidence>
<gene>
    <name evidence="2" type="ORF">LVISKB_0680</name>
</gene>
<dbReference type="KEGG" id="lbk:LVISKB_0680"/>
<evidence type="ECO:0000313" key="2">
    <source>
        <dbReference type="EMBL" id="BAN06315.1"/>
    </source>
</evidence>
<keyword evidence="1" id="KW-0472">Membrane</keyword>
<name>M5AD21_LEVBR</name>
<protein>
    <submittedName>
        <fullName evidence="2">Uncharacterized protein</fullName>
    </submittedName>
</protein>
<dbReference type="Proteomes" id="UP000012042">
    <property type="component" value="Chromosome"/>
</dbReference>
<dbReference type="HOGENOM" id="CLU_3382444_0_0_9"/>
<reference evidence="2 3" key="1">
    <citation type="journal article" date="2013" name="PLoS ONE">
        <title>Genomic Analysis by Deep Sequencing of the Probiotic Lactobacillus brevis KB290 Harboring Nine Plasmids Reveals Genomic Stability.</title>
        <authorList>
            <person name="Fukao M."/>
            <person name="Oshima K."/>
            <person name="Morita H."/>
            <person name="Toh H."/>
            <person name="Suda W."/>
            <person name="Kim S.W."/>
            <person name="Suzuki S."/>
            <person name="Yakabe T."/>
            <person name="Hattori M."/>
            <person name="Yajima N."/>
        </authorList>
    </citation>
    <scope>NUCLEOTIDE SEQUENCE [LARGE SCALE GENOMIC DNA]</scope>
    <source>
        <strain evidence="2 3">KB290</strain>
    </source>
</reference>
<proteinExistence type="predicted"/>
<dbReference type="AlphaFoldDB" id="M5AD21"/>
<sequence>MSPRLVPATLRIVPLLTTMVIVIPMVATIVRIR</sequence>